<gene>
    <name evidence="1" type="ORF">Asi03nite_37890</name>
</gene>
<evidence type="ECO:0000313" key="2">
    <source>
        <dbReference type="Proteomes" id="UP000629619"/>
    </source>
</evidence>
<organism evidence="1 2">
    <name type="scientific">Actinoplanes siamensis</name>
    <dbReference type="NCBI Taxonomy" id="1223317"/>
    <lineage>
        <taxon>Bacteria</taxon>
        <taxon>Bacillati</taxon>
        <taxon>Actinomycetota</taxon>
        <taxon>Actinomycetes</taxon>
        <taxon>Micromonosporales</taxon>
        <taxon>Micromonosporaceae</taxon>
        <taxon>Actinoplanes</taxon>
    </lineage>
</organism>
<reference evidence="1" key="1">
    <citation type="submission" date="2021-01" db="EMBL/GenBank/DDBJ databases">
        <title>Whole genome shotgun sequence of Actinoplanes siamensis NBRC 109076.</title>
        <authorList>
            <person name="Komaki H."/>
            <person name="Tamura T."/>
        </authorList>
    </citation>
    <scope>NUCLEOTIDE SEQUENCE</scope>
    <source>
        <strain evidence="1">NBRC 109076</strain>
    </source>
</reference>
<dbReference type="Proteomes" id="UP000629619">
    <property type="component" value="Unassembled WGS sequence"/>
</dbReference>
<sequence>MSRLAGDEVPASPDIPSGVALSRTSLGGVAVTYKGVVLGWMYGRADKWRAYLRTGPLTPGTPLGQFTRLEAIQRILSASGESE</sequence>
<keyword evidence="2" id="KW-1185">Reference proteome</keyword>
<evidence type="ECO:0000313" key="1">
    <source>
        <dbReference type="EMBL" id="GIF06251.1"/>
    </source>
</evidence>
<comment type="caution">
    <text evidence="1">The sequence shown here is derived from an EMBL/GenBank/DDBJ whole genome shotgun (WGS) entry which is preliminary data.</text>
</comment>
<dbReference type="EMBL" id="BOMW01000034">
    <property type="protein sequence ID" value="GIF06251.1"/>
    <property type="molecule type" value="Genomic_DNA"/>
</dbReference>
<proteinExistence type="predicted"/>
<protein>
    <submittedName>
        <fullName evidence="1">Uncharacterized protein</fullName>
    </submittedName>
</protein>
<name>A0A919N898_9ACTN</name>
<accession>A0A919N898</accession>
<dbReference type="AlphaFoldDB" id="A0A919N898"/>